<comment type="caution">
    <text evidence="4">The sequence shown here is derived from an EMBL/GenBank/DDBJ whole genome shotgun (WGS) entry which is preliminary data.</text>
</comment>
<proteinExistence type="inferred from homology"/>
<dbReference type="InterPro" id="IPR048254">
    <property type="entry name" value="CDP_ALCOHOL_P_TRANSF_CS"/>
</dbReference>
<dbReference type="GO" id="GO:0016020">
    <property type="term" value="C:membrane"/>
    <property type="evidence" value="ECO:0007669"/>
    <property type="project" value="InterPro"/>
</dbReference>
<evidence type="ECO:0000256" key="1">
    <source>
        <dbReference type="ARBA" id="ARBA00022679"/>
    </source>
</evidence>
<keyword evidence="3" id="KW-0812">Transmembrane</keyword>
<dbReference type="PROSITE" id="PS00379">
    <property type="entry name" value="CDP_ALCOHOL_P_TRANSF"/>
    <property type="match status" value="1"/>
</dbReference>
<sequence>MFDRVLNNALQRPLKNVAGVLVRRGWRADQVTWIGFALGLCAVPLIALDHTHWALLAMALNRLADGLDGSMARLTQPTDRGAFLDISLDFLFYASIPLAFALADPQANALAAAVLIYSFIGTAGTFLAFAVLAAKRGLSSTAYPGKGFYYLGGLTESFETMLVFTLMCLVPGWFTYLAYGFAALCALTTVTRIAAGIQVFKPD</sequence>
<dbReference type="EMBL" id="MTEI01000008">
    <property type="protein sequence ID" value="OQW87446.1"/>
    <property type="molecule type" value="Genomic_DNA"/>
</dbReference>
<feature type="transmembrane region" description="Helical" evidence="3">
    <location>
        <begin position="33"/>
        <end position="60"/>
    </location>
</feature>
<keyword evidence="1 2" id="KW-0808">Transferase</keyword>
<feature type="transmembrane region" description="Helical" evidence="3">
    <location>
        <begin position="109"/>
        <end position="135"/>
    </location>
</feature>
<feature type="transmembrane region" description="Helical" evidence="3">
    <location>
        <begin position="81"/>
        <end position="103"/>
    </location>
</feature>
<organism evidence="4 5">
    <name type="scientific">Rhodoferax ferrireducens</name>
    <dbReference type="NCBI Taxonomy" id="192843"/>
    <lineage>
        <taxon>Bacteria</taxon>
        <taxon>Pseudomonadati</taxon>
        <taxon>Pseudomonadota</taxon>
        <taxon>Betaproteobacteria</taxon>
        <taxon>Burkholderiales</taxon>
        <taxon>Comamonadaceae</taxon>
        <taxon>Rhodoferax</taxon>
    </lineage>
</organism>
<reference evidence="4 5" key="1">
    <citation type="submission" date="2017-01" db="EMBL/GenBank/DDBJ databases">
        <title>Novel large sulfur bacteria in the metagenomes of groundwater-fed chemosynthetic microbial mats in the Lake Huron basin.</title>
        <authorList>
            <person name="Sharrar A.M."/>
            <person name="Flood B.E."/>
            <person name="Bailey J.V."/>
            <person name="Jones D.S."/>
            <person name="Biddanda B."/>
            <person name="Ruberg S.A."/>
            <person name="Marcus D.N."/>
            <person name="Dick G.J."/>
        </authorList>
    </citation>
    <scope>NUCLEOTIDE SEQUENCE [LARGE SCALE GENOMIC DNA]</scope>
    <source>
        <strain evidence="4">A7</strain>
    </source>
</reference>
<dbReference type="AlphaFoldDB" id="A0A1W9KSR2"/>
<dbReference type="GO" id="GO:0008654">
    <property type="term" value="P:phospholipid biosynthetic process"/>
    <property type="evidence" value="ECO:0007669"/>
    <property type="project" value="InterPro"/>
</dbReference>
<dbReference type="GO" id="GO:0016780">
    <property type="term" value="F:phosphotransferase activity, for other substituted phosphate groups"/>
    <property type="evidence" value="ECO:0007669"/>
    <property type="project" value="InterPro"/>
</dbReference>
<evidence type="ECO:0000313" key="4">
    <source>
        <dbReference type="EMBL" id="OQW87446.1"/>
    </source>
</evidence>
<dbReference type="InterPro" id="IPR043130">
    <property type="entry name" value="CDP-OH_PTrfase_TM_dom"/>
</dbReference>
<comment type="similarity">
    <text evidence="2">Belongs to the CDP-alcohol phosphatidyltransferase class-I family.</text>
</comment>
<keyword evidence="3" id="KW-1133">Transmembrane helix</keyword>
<evidence type="ECO:0000256" key="3">
    <source>
        <dbReference type="SAM" id="Phobius"/>
    </source>
</evidence>
<dbReference type="InterPro" id="IPR000462">
    <property type="entry name" value="CDP-OH_P_trans"/>
</dbReference>
<dbReference type="Pfam" id="PF01066">
    <property type="entry name" value="CDP-OH_P_transf"/>
    <property type="match status" value="1"/>
</dbReference>
<evidence type="ECO:0000256" key="2">
    <source>
        <dbReference type="RuleBase" id="RU003750"/>
    </source>
</evidence>
<gene>
    <name evidence="4" type="ORF">BWK72_12960</name>
</gene>
<dbReference type="Gene3D" id="1.20.120.1760">
    <property type="match status" value="1"/>
</dbReference>
<protein>
    <recommendedName>
        <fullName evidence="6">CDP-alcohol phosphatidyltransferase</fullName>
    </recommendedName>
</protein>
<dbReference type="Proteomes" id="UP000192505">
    <property type="component" value="Unassembled WGS sequence"/>
</dbReference>
<name>A0A1W9KSR2_9BURK</name>
<evidence type="ECO:0008006" key="6">
    <source>
        <dbReference type="Google" id="ProtNLM"/>
    </source>
</evidence>
<keyword evidence="3" id="KW-0472">Membrane</keyword>
<evidence type="ECO:0000313" key="5">
    <source>
        <dbReference type="Proteomes" id="UP000192505"/>
    </source>
</evidence>
<accession>A0A1W9KSR2</accession>